<dbReference type="AlphaFoldDB" id="A0AAE4F1C6"/>
<reference evidence="5 6" key="1">
    <citation type="submission" date="2022-06" db="EMBL/GenBank/DDBJ databases">
        <title>Haloarcula sp. a new haloarchaeum isolate from saline soil.</title>
        <authorList>
            <person name="Strakova D."/>
            <person name="Galisteo C."/>
            <person name="Sanchez-Porro C."/>
            <person name="Ventosa A."/>
        </authorList>
    </citation>
    <scope>NUCLEOTIDE SEQUENCE [LARGE SCALE GENOMIC DNA]</scope>
    <source>
        <strain evidence="5 6">S1AR25-5A</strain>
    </source>
</reference>
<dbReference type="InterPro" id="IPR003148">
    <property type="entry name" value="RCK_N"/>
</dbReference>
<dbReference type="EMBL" id="JAMQOM010000012">
    <property type="protein sequence ID" value="MDS0223334.1"/>
    <property type="molecule type" value="Genomic_DNA"/>
</dbReference>
<accession>A0AAE4F1C6</accession>
<dbReference type="Gene3D" id="3.40.50.720">
    <property type="entry name" value="NAD(P)-binding Rossmann-like Domain"/>
    <property type="match status" value="1"/>
</dbReference>
<feature type="domain" description="DHHA1" evidence="4">
    <location>
        <begin position="357"/>
        <end position="447"/>
    </location>
</feature>
<dbReference type="Gene3D" id="3.90.1640.10">
    <property type="entry name" value="inorganic pyrophosphatase (n-terminal core)"/>
    <property type="match status" value="1"/>
</dbReference>
<dbReference type="Pfam" id="PF02254">
    <property type="entry name" value="TrkA_N"/>
    <property type="match status" value="1"/>
</dbReference>
<dbReference type="GO" id="GO:0006813">
    <property type="term" value="P:potassium ion transport"/>
    <property type="evidence" value="ECO:0007669"/>
    <property type="project" value="InterPro"/>
</dbReference>
<dbReference type="Proteomes" id="UP001253439">
    <property type="component" value="Unassembled WGS sequence"/>
</dbReference>
<organism evidence="5 6">
    <name type="scientific">Haloarcula terrestris</name>
    <dbReference type="NCBI Taxonomy" id="2950533"/>
    <lineage>
        <taxon>Archaea</taxon>
        <taxon>Methanobacteriati</taxon>
        <taxon>Methanobacteriota</taxon>
        <taxon>Stenosarchaea group</taxon>
        <taxon>Halobacteria</taxon>
        <taxon>Halobacteriales</taxon>
        <taxon>Haloarculaceae</taxon>
        <taxon>Haloarcula</taxon>
    </lineage>
</organism>
<evidence type="ECO:0000313" key="5">
    <source>
        <dbReference type="EMBL" id="MDS0223334.1"/>
    </source>
</evidence>
<evidence type="ECO:0000313" key="6">
    <source>
        <dbReference type="Proteomes" id="UP001253439"/>
    </source>
</evidence>
<dbReference type="InterPro" id="IPR038763">
    <property type="entry name" value="DHH_sf"/>
</dbReference>
<evidence type="ECO:0000259" key="2">
    <source>
        <dbReference type="Pfam" id="PF01368"/>
    </source>
</evidence>
<dbReference type="GO" id="GO:0003676">
    <property type="term" value="F:nucleic acid binding"/>
    <property type="evidence" value="ECO:0007669"/>
    <property type="project" value="InterPro"/>
</dbReference>
<dbReference type="InterPro" id="IPR001667">
    <property type="entry name" value="DDH_dom"/>
</dbReference>
<dbReference type="Pfam" id="PF01368">
    <property type="entry name" value="DHH"/>
    <property type="match status" value="1"/>
</dbReference>
<feature type="compositionally biased region" description="Acidic residues" evidence="1">
    <location>
        <begin position="529"/>
        <end position="558"/>
    </location>
</feature>
<gene>
    <name evidence="5" type="ORF">NDI54_18485</name>
</gene>
<dbReference type="SUPFAM" id="SSF51735">
    <property type="entry name" value="NAD(P)-binding Rossmann-fold domains"/>
    <property type="match status" value="1"/>
</dbReference>
<dbReference type="InterPro" id="IPR003156">
    <property type="entry name" value="DHHA1_dom"/>
</dbReference>
<protein>
    <submittedName>
        <fullName evidence="5">Bifunctional oligoribonuclease/PAP phosphatase NrnA</fullName>
    </submittedName>
</protein>
<feature type="domain" description="RCK N-terminal" evidence="3">
    <location>
        <begin position="5"/>
        <end position="118"/>
    </location>
</feature>
<dbReference type="RefSeq" id="WP_310897899.1">
    <property type="nucleotide sequence ID" value="NZ_JAMQOM010000012.1"/>
</dbReference>
<proteinExistence type="predicted"/>
<feature type="region of interest" description="Disordered" evidence="1">
    <location>
        <begin position="497"/>
        <end position="576"/>
    </location>
</feature>
<feature type="domain" description="DDH" evidence="2">
    <location>
        <begin position="154"/>
        <end position="298"/>
    </location>
</feature>
<sequence length="576" mass="61513">MLSRLVLGLGPTAADLLDGISDDRGELTVVTEDEHRAETLRADGINVLEADQSDPAVLADLDVRPESVIVASEDPERNAAAAAAARDCFPDAFLFAYAGRGATAEQRDRLDSVADRVVDPLAVVTDHLAKSVGDEGTRARQLNQVLRTIDDHLAVVTHDNPDPDAIASAVALATLAERAGCEVTVCYYGEISHQENRAFVNLLEFDLRNLDADSTDELAAFDGFALVDHSRAGVNDQLPPDTPIDIVIDHHPPRVPIEARYVDLRSGVGATSTLLVDYLQRFDIDIPTPIATGLLFGIQVDTKDFRREVVAADFEAAAHLVTNADMATLQRIEDPSVSPETLSVIGRAITNREQEGSVLLTGVGEIGDRDALAQAADRLLDLEGVQATMVYGVIDGTIYASARARGADIDLGEALRDAFGQIGSAGGHADMAGAQIDLGVMDTVDEREESLEDIVRSIVSDRFLDAIQSRSHRLLGHVYARSDYDVAAFTEPTALRQDGETDLVTARDRPDAPDGETEWDWNGTATGTADDDAADEADDETDAADDDATDAADDETADTEGVSTDSLVEPDDADSS</sequence>
<keyword evidence="6" id="KW-1185">Reference proteome</keyword>
<dbReference type="InterPro" id="IPR036291">
    <property type="entry name" value="NAD(P)-bd_dom_sf"/>
</dbReference>
<dbReference type="Pfam" id="PF02272">
    <property type="entry name" value="DHHA1"/>
    <property type="match status" value="1"/>
</dbReference>
<dbReference type="InterPro" id="IPR051319">
    <property type="entry name" value="Oligoribo/pAp-PDE_c-di-AMP_PDE"/>
</dbReference>
<dbReference type="PANTHER" id="PTHR47618">
    <property type="entry name" value="BIFUNCTIONAL OLIGORIBONUCLEASE AND PAP PHOSPHATASE NRNA"/>
    <property type="match status" value="1"/>
</dbReference>
<evidence type="ECO:0000256" key="1">
    <source>
        <dbReference type="SAM" id="MobiDB-lite"/>
    </source>
</evidence>
<dbReference type="SUPFAM" id="SSF64182">
    <property type="entry name" value="DHH phosphoesterases"/>
    <property type="match status" value="1"/>
</dbReference>
<comment type="caution">
    <text evidence="5">The sequence shown here is derived from an EMBL/GenBank/DDBJ whole genome shotgun (WGS) entry which is preliminary data.</text>
</comment>
<name>A0AAE4F1C6_9EURY</name>
<evidence type="ECO:0000259" key="3">
    <source>
        <dbReference type="Pfam" id="PF02254"/>
    </source>
</evidence>
<evidence type="ECO:0000259" key="4">
    <source>
        <dbReference type="Pfam" id="PF02272"/>
    </source>
</evidence>
<dbReference type="PANTHER" id="PTHR47618:SF1">
    <property type="entry name" value="BIFUNCTIONAL OLIGORIBONUCLEASE AND PAP PHOSPHATASE NRNA"/>
    <property type="match status" value="1"/>
</dbReference>